<gene>
    <name evidence="8" type="ORF">ATZ35_07945</name>
</gene>
<evidence type="ECO:0000256" key="3">
    <source>
        <dbReference type="ARBA" id="ARBA00022692"/>
    </source>
</evidence>
<dbReference type="RefSeq" id="WP_208930297.1">
    <property type="nucleotide sequence ID" value="NZ_CP013655.1"/>
</dbReference>
<feature type="transmembrane region" description="Helical" evidence="6">
    <location>
        <begin position="343"/>
        <end position="365"/>
    </location>
</feature>
<dbReference type="EMBL" id="CP013655">
    <property type="protein sequence ID" value="ALS37090.1"/>
    <property type="molecule type" value="Genomic_DNA"/>
</dbReference>
<evidence type="ECO:0000313" key="8">
    <source>
        <dbReference type="EMBL" id="ALS37090.1"/>
    </source>
</evidence>
<comment type="subcellular location">
    <subcellularLocation>
        <location evidence="1">Cell membrane</location>
        <topology evidence="1">Multi-pass membrane protein</topology>
    </subcellularLocation>
</comment>
<organism evidence="8 9">
    <name type="scientific">Enterococcus rotai</name>
    <dbReference type="NCBI Taxonomy" id="118060"/>
    <lineage>
        <taxon>Bacteria</taxon>
        <taxon>Bacillati</taxon>
        <taxon>Bacillota</taxon>
        <taxon>Bacilli</taxon>
        <taxon>Lactobacillales</taxon>
        <taxon>Enterococcaceae</taxon>
        <taxon>Enterococcus</taxon>
    </lineage>
</organism>
<keyword evidence="4 6" id="KW-1133">Transmembrane helix</keyword>
<dbReference type="InterPro" id="IPR003838">
    <property type="entry name" value="ABC3_permease_C"/>
</dbReference>
<sequence>MFVLKHAFLNLKRHSWNYLLVCIMLFVLILGLMVTNIIYTSAKLFANDYSKQFPTIVSVLEPDLSNTTHDKKLTKEQYLKFGESKYVAGVKMVASVPISLNPLKTIDMPSPVQFQKLEGNEGANNFYQATANWLGASADDLIEGLNDSNMEIVTGSPKLKLNECLISSELAQLNQLKTGDTIQLTVTGNGITEYQTLTIAGIYQPKKLAESAEFKELMMTQENNVFTNWETIHALENFDRLGYNNISYELKNQKNFDRFLKEMQTKGMPSEYQVMTNEVSLEMLLSPVNGVGTLAGTILLGLFIFGNFSLLLFSLRNFRQRQTEICVLRNHGITKKQLIESRVLELFVVAGVSFIIALIVTNWVVQPIANWQLQNQKMLMGNIDPLFSSTSSGNVETIKSIPMMFTKGTFINTLGLTALFLTTIIFIDSYKLFKFESIECLLERKIDE</sequence>
<dbReference type="GO" id="GO:0022857">
    <property type="term" value="F:transmembrane transporter activity"/>
    <property type="evidence" value="ECO:0007669"/>
    <property type="project" value="TreeGrafter"/>
</dbReference>
<evidence type="ECO:0000256" key="5">
    <source>
        <dbReference type="ARBA" id="ARBA00023136"/>
    </source>
</evidence>
<evidence type="ECO:0000256" key="2">
    <source>
        <dbReference type="ARBA" id="ARBA00022475"/>
    </source>
</evidence>
<dbReference type="GO" id="GO:0005886">
    <property type="term" value="C:plasma membrane"/>
    <property type="evidence" value="ECO:0007669"/>
    <property type="project" value="UniProtKB-SubCell"/>
</dbReference>
<dbReference type="KEGG" id="erx:ATZ35_07945"/>
<dbReference type="Pfam" id="PF02687">
    <property type="entry name" value="FtsX"/>
    <property type="match status" value="1"/>
</dbReference>
<keyword evidence="9" id="KW-1185">Reference proteome</keyword>
<proteinExistence type="predicted"/>
<evidence type="ECO:0000256" key="4">
    <source>
        <dbReference type="ARBA" id="ARBA00022989"/>
    </source>
</evidence>
<dbReference type="STRING" id="118060.ATZ35_07945"/>
<keyword evidence="2" id="KW-1003">Cell membrane</keyword>
<dbReference type="PANTHER" id="PTHR30572">
    <property type="entry name" value="MEMBRANE COMPONENT OF TRANSPORTER-RELATED"/>
    <property type="match status" value="1"/>
</dbReference>
<name>A0A0U2NQH3_9ENTE</name>
<feature type="domain" description="ABC3 transporter permease C-terminal" evidence="7">
    <location>
        <begin position="298"/>
        <end position="434"/>
    </location>
</feature>
<reference evidence="9" key="1">
    <citation type="submission" date="2015-12" db="EMBL/GenBank/DDBJ databases">
        <authorList>
            <person name="Lauer A."/>
            <person name="Humrighouse B."/>
            <person name="Loparev V."/>
            <person name="Shewmaker P.L."/>
            <person name="Whitney A.M."/>
            <person name="McLaughlin R.W."/>
        </authorList>
    </citation>
    <scope>NUCLEOTIDE SEQUENCE [LARGE SCALE GENOMIC DNA]</scope>
    <source>
        <strain evidence="9">LMG 26678</strain>
    </source>
</reference>
<protein>
    <submittedName>
        <fullName evidence="8">ABC transporter permease</fullName>
    </submittedName>
</protein>
<evidence type="ECO:0000256" key="6">
    <source>
        <dbReference type="SAM" id="Phobius"/>
    </source>
</evidence>
<dbReference type="InterPro" id="IPR050250">
    <property type="entry name" value="Macrolide_Exporter_MacB"/>
</dbReference>
<feature type="transmembrane region" description="Helical" evidence="6">
    <location>
        <begin position="291"/>
        <end position="313"/>
    </location>
</feature>
<dbReference type="Proteomes" id="UP000067523">
    <property type="component" value="Chromosome"/>
</dbReference>
<dbReference type="PANTHER" id="PTHR30572:SF9">
    <property type="entry name" value="ABC TRANSPORTER PERMEASE PROTEIN"/>
    <property type="match status" value="1"/>
</dbReference>
<evidence type="ECO:0000259" key="7">
    <source>
        <dbReference type="Pfam" id="PF02687"/>
    </source>
</evidence>
<evidence type="ECO:0000256" key="1">
    <source>
        <dbReference type="ARBA" id="ARBA00004651"/>
    </source>
</evidence>
<feature type="transmembrane region" description="Helical" evidence="6">
    <location>
        <begin position="16"/>
        <end position="39"/>
    </location>
</feature>
<accession>A0A0U2NQH3</accession>
<feature type="transmembrane region" description="Helical" evidence="6">
    <location>
        <begin position="409"/>
        <end position="427"/>
    </location>
</feature>
<dbReference type="AlphaFoldDB" id="A0A0U2NQH3"/>
<keyword evidence="3 6" id="KW-0812">Transmembrane</keyword>
<keyword evidence="5 6" id="KW-0472">Membrane</keyword>
<evidence type="ECO:0000313" key="9">
    <source>
        <dbReference type="Proteomes" id="UP000067523"/>
    </source>
</evidence>